<dbReference type="Proteomes" id="UP000192674">
    <property type="component" value="Unassembled WGS sequence"/>
</dbReference>
<name>A0A1W2FSW0_KIBAR</name>
<keyword evidence="2" id="KW-1185">Reference proteome</keyword>
<dbReference type="AlphaFoldDB" id="A0A1W2FSW0"/>
<sequence length="212" mass="24085">MSSDDPPYLMALPDPVGAGKQKFQLCMSELLQLVRVHLPGRMAGAGPSEREQRIALRKALGYLDSDYLIDLPEPFFGALLRAAVYDPDPSFNRQFVEPLRVAFGARRTQEALLEVLRTGTNQERAGAARAWYWATLEMVEDIQVRWDQAALREFVVNEDIDVRRCLLPQLPLHPSHYPGELHPLVAEAVHIGRTHPDEYLRHRVELQVRTGI</sequence>
<evidence type="ECO:0000313" key="2">
    <source>
        <dbReference type="Proteomes" id="UP000192674"/>
    </source>
</evidence>
<protein>
    <submittedName>
        <fullName evidence="1">Uncharacterized protein</fullName>
    </submittedName>
</protein>
<organism evidence="1 2">
    <name type="scientific">Kibdelosporangium aridum</name>
    <dbReference type="NCBI Taxonomy" id="2030"/>
    <lineage>
        <taxon>Bacteria</taxon>
        <taxon>Bacillati</taxon>
        <taxon>Actinomycetota</taxon>
        <taxon>Actinomycetes</taxon>
        <taxon>Pseudonocardiales</taxon>
        <taxon>Pseudonocardiaceae</taxon>
        <taxon>Kibdelosporangium</taxon>
    </lineage>
</organism>
<reference evidence="1 2" key="1">
    <citation type="submission" date="2017-04" db="EMBL/GenBank/DDBJ databases">
        <authorList>
            <person name="Afonso C.L."/>
            <person name="Miller P.J."/>
            <person name="Scott M.A."/>
            <person name="Spackman E."/>
            <person name="Goraichik I."/>
            <person name="Dimitrov K.M."/>
            <person name="Suarez D.L."/>
            <person name="Swayne D.E."/>
        </authorList>
    </citation>
    <scope>NUCLEOTIDE SEQUENCE [LARGE SCALE GENOMIC DNA]</scope>
    <source>
        <strain evidence="1 2">DSM 43828</strain>
    </source>
</reference>
<dbReference type="EMBL" id="FWXV01000011">
    <property type="protein sequence ID" value="SMD24943.1"/>
    <property type="molecule type" value="Genomic_DNA"/>
</dbReference>
<accession>A0A1W2FSW0</accession>
<dbReference type="RefSeq" id="WP_235039187.1">
    <property type="nucleotide sequence ID" value="NZ_FWXV01000011.1"/>
</dbReference>
<proteinExistence type="predicted"/>
<evidence type="ECO:0000313" key="1">
    <source>
        <dbReference type="EMBL" id="SMD24943.1"/>
    </source>
</evidence>
<gene>
    <name evidence="1" type="ORF">SAMN05661093_08816</name>
</gene>